<dbReference type="EMBL" id="MU002246">
    <property type="protein sequence ID" value="KAF2788117.1"/>
    <property type="molecule type" value="Genomic_DNA"/>
</dbReference>
<feature type="non-terminal residue" evidence="2">
    <location>
        <position position="262"/>
    </location>
</feature>
<gene>
    <name evidence="2" type="ORF">K505DRAFT_342373</name>
</gene>
<keyword evidence="3" id="KW-1185">Reference proteome</keyword>
<reference evidence="2" key="1">
    <citation type="journal article" date="2020" name="Stud. Mycol.">
        <title>101 Dothideomycetes genomes: a test case for predicting lifestyles and emergence of pathogens.</title>
        <authorList>
            <person name="Haridas S."/>
            <person name="Albert R."/>
            <person name="Binder M."/>
            <person name="Bloem J."/>
            <person name="Labutti K."/>
            <person name="Salamov A."/>
            <person name="Andreopoulos B."/>
            <person name="Baker S."/>
            <person name="Barry K."/>
            <person name="Bills G."/>
            <person name="Bluhm B."/>
            <person name="Cannon C."/>
            <person name="Castanera R."/>
            <person name="Culley D."/>
            <person name="Daum C."/>
            <person name="Ezra D."/>
            <person name="Gonzalez J."/>
            <person name="Henrissat B."/>
            <person name="Kuo A."/>
            <person name="Liang C."/>
            <person name="Lipzen A."/>
            <person name="Lutzoni F."/>
            <person name="Magnuson J."/>
            <person name="Mondo S."/>
            <person name="Nolan M."/>
            <person name="Ohm R."/>
            <person name="Pangilinan J."/>
            <person name="Park H.-J."/>
            <person name="Ramirez L."/>
            <person name="Alfaro M."/>
            <person name="Sun H."/>
            <person name="Tritt A."/>
            <person name="Yoshinaga Y."/>
            <person name="Zwiers L.-H."/>
            <person name="Turgeon B."/>
            <person name="Goodwin S."/>
            <person name="Spatafora J."/>
            <person name="Crous P."/>
            <person name="Grigoriev I."/>
        </authorList>
    </citation>
    <scope>NUCLEOTIDE SEQUENCE</scope>
    <source>
        <strain evidence="2">CBS 109.77</strain>
    </source>
</reference>
<dbReference type="OrthoDB" id="3770722at2759"/>
<evidence type="ECO:0000313" key="2">
    <source>
        <dbReference type="EMBL" id="KAF2788117.1"/>
    </source>
</evidence>
<sequence length="262" mass="28102">MSGSQPPPPAGFPPVNPRVAQYLQTSGRMDTPLSRPGNPTVPVATGRPSPIVNLAPVLGKTPYSDAKDKNPKPDEYIRLQRNILQWLDTHATDQLSSRQAHRWTEQIDPDSGVPCPKLALSLCYYMREIGFSTYCRMVPEKNSFVLYVANPNTDARGTLHDDCYWEQNFKTGEVPPLSNFGFAMELSTMGVADAIEEIGGGIARLTTRLGFDSGMQRVIQHISGLRAPTSGPSSGPAGHGNTGQSPLVPPAGFAGPAASTSA</sequence>
<feature type="compositionally biased region" description="Pro residues" evidence="1">
    <location>
        <begin position="1"/>
        <end position="16"/>
    </location>
</feature>
<dbReference type="AlphaFoldDB" id="A0A6A6WWK0"/>
<organism evidence="2 3">
    <name type="scientific">Melanomma pulvis-pyrius CBS 109.77</name>
    <dbReference type="NCBI Taxonomy" id="1314802"/>
    <lineage>
        <taxon>Eukaryota</taxon>
        <taxon>Fungi</taxon>
        <taxon>Dikarya</taxon>
        <taxon>Ascomycota</taxon>
        <taxon>Pezizomycotina</taxon>
        <taxon>Dothideomycetes</taxon>
        <taxon>Pleosporomycetidae</taxon>
        <taxon>Pleosporales</taxon>
        <taxon>Melanommataceae</taxon>
        <taxon>Melanomma</taxon>
    </lineage>
</organism>
<evidence type="ECO:0000313" key="3">
    <source>
        <dbReference type="Proteomes" id="UP000799757"/>
    </source>
</evidence>
<protein>
    <submittedName>
        <fullName evidence="2">Uncharacterized protein</fullName>
    </submittedName>
</protein>
<accession>A0A6A6WWK0</accession>
<name>A0A6A6WWK0_9PLEO</name>
<dbReference type="Proteomes" id="UP000799757">
    <property type="component" value="Unassembled WGS sequence"/>
</dbReference>
<feature type="region of interest" description="Disordered" evidence="1">
    <location>
        <begin position="1"/>
        <end position="49"/>
    </location>
</feature>
<evidence type="ECO:0000256" key="1">
    <source>
        <dbReference type="SAM" id="MobiDB-lite"/>
    </source>
</evidence>
<proteinExistence type="predicted"/>
<feature type="region of interest" description="Disordered" evidence="1">
    <location>
        <begin position="225"/>
        <end position="262"/>
    </location>
</feature>